<feature type="compositionally biased region" description="Polar residues" evidence="1">
    <location>
        <begin position="962"/>
        <end position="974"/>
    </location>
</feature>
<dbReference type="PANTHER" id="PTHR34988">
    <property type="entry name" value="PROTEIN, PUTATIVE-RELATED"/>
    <property type="match status" value="1"/>
</dbReference>
<feature type="compositionally biased region" description="Low complexity" evidence="1">
    <location>
        <begin position="997"/>
        <end position="1011"/>
    </location>
</feature>
<feature type="region of interest" description="Disordered" evidence="1">
    <location>
        <begin position="48"/>
        <end position="69"/>
    </location>
</feature>
<feature type="compositionally biased region" description="Polar residues" evidence="1">
    <location>
        <begin position="658"/>
        <end position="671"/>
    </location>
</feature>
<dbReference type="GO" id="GO:0003677">
    <property type="term" value="F:DNA binding"/>
    <property type="evidence" value="ECO:0007669"/>
    <property type="project" value="UniProtKB-KW"/>
</dbReference>
<name>A0A4E0RZJ5_FASHE</name>
<comment type="caution">
    <text evidence="3">The sequence shown here is derived from an EMBL/GenBank/DDBJ whole genome shotgun (WGS) entry which is preliminary data.</text>
</comment>
<dbReference type="InterPro" id="IPR005175">
    <property type="entry name" value="PPC_dom"/>
</dbReference>
<feature type="region of interest" description="Disordered" evidence="1">
    <location>
        <begin position="643"/>
        <end position="722"/>
    </location>
</feature>
<feature type="compositionally biased region" description="Low complexity" evidence="1">
    <location>
        <begin position="1352"/>
        <end position="1369"/>
    </location>
</feature>
<dbReference type="Pfam" id="PF03479">
    <property type="entry name" value="PCC"/>
    <property type="match status" value="1"/>
</dbReference>
<feature type="region of interest" description="Disordered" evidence="1">
    <location>
        <begin position="1347"/>
        <end position="1371"/>
    </location>
</feature>
<feature type="region of interest" description="Disordered" evidence="1">
    <location>
        <begin position="1208"/>
        <end position="1246"/>
    </location>
</feature>
<feature type="region of interest" description="Disordered" evidence="1">
    <location>
        <begin position="932"/>
        <end position="1018"/>
    </location>
</feature>
<dbReference type="CDD" id="cd11378">
    <property type="entry name" value="DUF296"/>
    <property type="match status" value="1"/>
</dbReference>
<feature type="compositionally biased region" description="Low complexity" evidence="1">
    <location>
        <begin position="935"/>
        <end position="946"/>
    </location>
</feature>
<feature type="domain" description="PPC" evidence="2">
    <location>
        <begin position="1388"/>
        <end position="1519"/>
    </location>
</feature>
<feature type="compositionally biased region" description="Basic and acidic residues" evidence="1">
    <location>
        <begin position="1318"/>
        <end position="1330"/>
    </location>
</feature>
<feature type="region of interest" description="Disordered" evidence="1">
    <location>
        <begin position="1508"/>
        <end position="1559"/>
    </location>
</feature>
<evidence type="ECO:0000256" key="1">
    <source>
        <dbReference type="SAM" id="MobiDB-lite"/>
    </source>
</evidence>
<feature type="compositionally biased region" description="Polar residues" evidence="1">
    <location>
        <begin position="1305"/>
        <end position="1314"/>
    </location>
</feature>
<feature type="region of interest" description="Disordered" evidence="1">
    <location>
        <begin position="1260"/>
        <end position="1330"/>
    </location>
</feature>
<dbReference type="Proteomes" id="UP000230066">
    <property type="component" value="Unassembled WGS sequence"/>
</dbReference>
<feature type="compositionally biased region" description="Polar residues" evidence="1">
    <location>
        <begin position="53"/>
        <end position="69"/>
    </location>
</feature>
<sequence>MAVNHEYANLASLPDEVKKLQQMSDKLFAQMQGCDLRRLSENVTFRNGCLPRSQPSPSTHDPGSVQQQSQTSLFVCDSVNNLVSSQPCSKHSPSHMKLEETGTIGLGIIRRGSNASPPAFVNPLDYSAHPRLIDHVRGANGGSTGDTTSVGGANSGSTTAAIAAGTCGGSVGHSSTRVSPAMKSGSSCASYMGSFSSSSSPSPSLPDSCSASFHQESTWKSLTSKTPTFHTAKKPCLVSSTPSDHLNTVSGYTSFHQTVPEIPPRQVATDPGPGRTQVKRRGRLRKDAFPSKGCFTDTNELTANGGSVMANERGTIVGSTKLSDTLKTSLKRHMPSGGIGVAGSGRGNVSTAAYKYLTWREKDRRRRFREEWKHLWLVIPHGRYEVMCLVCHKVMTQRKLDTIKRHTVRRHVELLGMPEIDRQNLFEQLIRQHNLMSSVDTNTIQTTTATSRSNRKTPEASKSGPDKDSIDTHVTHTRAVDSSSWQPGIMSQISLLAASQSTSTGVGCGSRENTRDLSNNLGFGACGDFRMPPSGLENGLISSALSSGTESGMLGSHHMFQRAFEELLAETQQANSVSPCQSNPMTKDSTGTMASASPNSSFPGGLHFSIPLSPTKMPRTAVNYSKANSVSSSFTQILEQLTNNRNKYPVPPEPFHRSPTSINRTTSNSTGPNIPSLNPFPSPSNPIGDGGLDQMSEPPATGTSSQDRLAHSGIKADSGSSFPACPTLPTGLEHKPGILLNSVSEPISSASSLAMAAAAAAATAQSLMRLSPHMWPHNLSGALSNRPPEWNPMMMATWAAAAMAAAASGPGNSFSEPTATTPVNSLLPKHSESQPISGPLKFPYPTASFPFPPVPSALSTYPSKIPPRGLIPCDMRQGFPGTNLPGSDAIHTKYPDSNACSSRGSINKTVHHGPMDFTKLPHPWNWAFGLPPNFPSASQSQSQSLQPQPPPLSRPPLVPIAPTSSTVIRPTQTKKLNDLSVPNLEIRNGLSRRDGPNSANSTSNGNSNTTSVAKPNEFPTKLRSIDRLGFVDSQVKDILSPTSTAPCLVCAWEEKRREGVISESDPRFFGLDTIPHSCRPSSCNAPANNSSTSGPTGVGGGVGDHINTNSSIRPRLSFDSSHGPWPTASDIGVHPNPSGSHPGPIRSHPASNLPTYDPTGLPELMKSVSPWYQSFRPPFGPANFDPCMMLYCTELIRQHYRTTIDLNNSPALDRQSDHKISPRFSRPSSRVESGGHNTGSVGGTTGSHQAVLATASSELKYASDQQQSSPVGQKHSDNLNTVGKMNRPFQDLSSAPSCASVSSPDATSNSSTLDVDNVPDRGIKSGPNSDRRDCLSPLWWVNLSHPTESKQRQLQQQQQQQPQAQSQAQLTPDLDHCRISSSMPTECGGPLCMHMLRLTPGQDLRACLSYYVTRQQLNGAFVVTCCGSVQGARLRLANLEVREFSGPFEIVSLVGTLDCDGLPHLHIALADNTGAVIGGHLLGPSRIHTTAEIVLGVVDSTTVKTFDGSRAHQKELKRPSSADEQTSPSPGFSPPPIDQRDISIASEIPCETQSKQPRIESQLRIRLVRKIDPNTGFKELTVESTSTTT</sequence>
<dbReference type="PROSITE" id="PS51742">
    <property type="entry name" value="PPC"/>
    <property type="match status" value="1"/>
</dbReference>
<feature type="region of interest" description="Disordered" evidence="1">
    <location>
        <begin position="441"/>
        <end position="472"/>
    </location>
</feature>
<proteinExistence type="predicted"/>
<evidence type="ECO:0000313" key="3">
    <source>
        <dbReference type="EMBL" id="THD28167.1"/>
    </source>
</evidence>
<feature type="region of interest" description="Disordered" evidence="1">
    <location>
        <begin position="1082"/>
        <end position="1152"/>
    </location>
</feature>
<accession>A0A4E0RZJ5</accession>
<protein>
    <submittedName>
        <fullName evidence="3">Dna-binding protein with pd1 dna-binding motif protein</fullName>
    </submittedName>
</protein>
<keyword evidence="4" id="KW-1185">Reference proteome</keyword>
<feature type="compositionally biased region" description="Basic and acidic residues" evidence="1">
    <location>
        <begin position="1508"/>
        <end position="1521"/>
    </location>
</feature>
<dbReference type="SUPFAM" id="SSF117856">
    <property type="entry name" value="AF0104/ALDC/Ptd012-like"/>
    <property type="match status" value="1"/>
</dbReference>
<organism evidence="3 4">
    <name type="scientific">Fasciola hepatica</name>
    <name type="common">Liver fluke</name>
    <dbReference type="NCBI Taxonomy" id="6192"/>
    <lineage>
        <taxon>Eukaryota</taxon>
        <taxon>Metazoa</taxon>
        <taxon>Spiralia</taxon>
        <taxon>Lophotrochozoa</taxon>
        <taxon>Platyhelminthes</taxon>
        <taxon>Trematoda</taxon>
        <taxon>Digenea</taxon>
        <taxon>Plagiorchiida</taxon>
        <taxon>Echinostomata</taxon>
        <taxon>Echinostomatoidea</taxon>
        <taxon>Fasciolidae</taxon>
        <taxon>Fasciola</taxon>
    </lineage>
</organism>
<feature type="compositionally biased region" description="Low complexity" evidence="1">
    <location>
        <begin position="1082"/>
        <end position="1095"/>
    </location>
</feature>
<feature type="compositionally biased region" description="Polar residues" evidence="1">
    <location>
        <begin position="441"/>
        <end position="452"/>
    </location>
</feature>
<dbReference type="Pfam" id="PF18658">
    <property type="entry name" value="zf-C2H2_12"/>
    <property type="match status" value="1"/>
</dbReference>
<evidence type="ECO:0000313" key="4">
    <source>
        <dbReference type="Proteomes" id="UP000230066"/>
    </source>
</evidence>
<keyword evidence="3" id="KW-0238">DNA-binding</keyword>
<feature type="compositionally biased region" description="Low complexity" evidence="1">
    <location>
        <begin position="1293"/>
        <end position="1304"/>
    </location>
</feature>
<reference evidence="3" key="1">
    <citation type="submission" date="2019-03" db="EMBL/GenBank/DDBJ databases">
        <title>Improved annotation for the trematode Fasciola hepatica.</title>
        <authorList>
            <person name="Choi Y.-J."/>
            <person name="Martin J."/>
            <person name="Mitreva M."/>
        </authorList>
    </citation>
    <scope>NUCLEOTIDE SEQUENCE [LARGE SCALE GENOMIC DNA]</scope>
</reference>
<feature type="region of interest" description="Disordered" evidence="1">
    <location>
        <begin position="577"/>
        <end position="603"/>
    </location>
</feature>
<dbReference type="Gene3D" id="3.30.1330.80">
    <property type="entry name" value="Hypothetical protein, similar to alpha- acetolactate decarboxylase, domain 2"/>
    <property type="match status" value="1"/>
</dbReference>
<feature type="compositionally biased region" description="Basic and acidic residues" evidence="1">
    <location>
        <begin position="456"/>
        <end position="472"/>
    </location>
</feature>
<feature type="compositionally biased region" description="Polar residues" evidence="1">
    <location>
        <begin position="577"/>
        <end position="602"/>
    </location>
</feature>
<dbReference type="InterPro" id="IPR040647">
    <property type="entry name" value="SPIN-DOC_Znf-C2H2"/>
</dbReference>
<evidence type="ECO:0000259" key="2">
    <source>
        <dbReference type="PROSITE" id="PS51742"/>
    </source>
</evidence>
<dbReference type="PANTHER" id="PTHR34988:SF1">
    <property type="entry name" value="DNA-BINDING PROTEIN"/>
    <property type="match status" value="1"/>
</dbReference>
<feature type="compositionally biased region" description="Gly residues" evidence="1">
    <location>
        <begin position="1236"/>
        <end position="1245"/>
    </location>
</feature>
<feature type="compositionally biased region" description="Pro residues" evidence="1">
    <location>
        <begin position="947"/>
        <end position="959"/>
    </location>
</feature>
<gene>
    <name evidence="3" type="ORF">D915_000967</name>
</gene>
<dbReference type="EMBL" id="JXXN02000220">
    <property type="protein sequence ID" value="THD28167.1"/>
    <property type="molecule type" value="Genomic_DNA"/>
</dbReference>